<dbReference type="SUPFAM" id="SSF53474">
    <property type="entry name" value="alpha/beta-Hydrolases"/>
    <property type="match status" value="1"/>
</dbReference>
<comment type="caution">
    <text evidence="3">The sequence shown here is derived from an EMBL/GenBank/DDBJ whole genome shotgun (WGS) entry which is preliminary data.</text>
</comment>
<dbReference type="PROSITE" id="PS50043">
    <property type="entry name" value="HTH_LUXR_2"/>
    <property type="match status" value="1"/>
</dbReference>
<sequence>MRQRVRYLTTSDRVHLAWAETGSGPTLVKPSNWLTHLEYDWESPVWRHWMSFLGEHFRFIRYDERGSGMSDWHIGDLSPARWLEDLTSVIDEAGVRAPLILLGISQGAGTAISYAASHPERVSQLILYGGYARGWAQRGNPDTEQFYRAMLELMRHGWSSDNPVFRQVFTSRFIPGASEVQLGWFNDLCRRTTSAEIAVKLLEARGGMAVTGLLPMIRVPTLVLHAREDDVVPVEEGRLIASEIPDASFVELDSPNHILLEHEPAWQTFQDRVLEFTGLRHGHTPPLTDLSRREREIFDGITAGLTNAQIAERLHISEKTVRNHVSHLFDKLGVRSRAQAIVLAHDQGFYD</sequence>
<dbReference type="CDD" id="cd06170">
    <property type="entry name" value="LuxR_C_like"/>
    <property type="match status" value="1"/>
</dbReference>
<dbReference type="PRINTS" id="PR00111">
    <property type="entry name" value="ABHYDROLASE"/>
</dbReference>
<dbReference type="Pfam" id="PF00196">
    <property type="entry name" value="GerE"/>
    <property type="match status" value="1"/>
</dbReference>
<dbReference type="InterPro" id="IPR000792">
    <property type="entry name" value="Tscrpt_reg_LuxR_C"/>
</dbReference>
<dbReference type="PRINTS" id="PR00038">
    <property type="entry name" value="HTHLUXR"/>
</dbReference>
<reference evidence="4" key="1">
    <citation type="journal article" date="2019" name="Int. J. Syst. Evol. Microbiol.">
        <title>The Global Catalogue of Microorganisms (GCM) 10K type strain sequencing project: providing services to taxonomists for standard genome sequencing and annotation.</title>
        <authorList>
            <consortium name="The Broad Institute Genomics Platform"/>
            <consortium name="The Broad Institute Genome Sequencing Center for Infectious Disease"/>
            <person name="Wu L."/>
            <person name="Ma J."/>
        </authorList>
    </citation>
    <scope>NUCLEOTIDE SEQUENCE [LARGE SCALE GENOMIC DNA]</scope>
    <source>
        <strain evidence="4">CECT 7698</strain>
    </source>
</reference>
<dbReference type="InterPro" id="IPR029058">
    <property type="entry name" value="AB_hydrolase_fold"/>
</dbReference>
<dbReference type="RefSeq" id="WP_386770306.1">
    <property type="nucleotide sequence ID" value="NZ_JBHRUG010000001.1"/>
</dbReference>
<dbReference type="PANTHER" id="PTHR43798:SF31">
    <property type="entry name" value="AB HYDROLASE SUPERFAMILY PROTEIN YCLE"/>
    <property type="match status" value="1"/>
</dbReference>
<keyword evidence="4" id="KW-1185">Reference proteome</keyword>
<feature type="domain" description="HTH luxR-type" evidence="2">
    <location>
        <begin position="283"/>
        <end position="348"/>
    </location>
</feature>
<dbReference type="EMBL" id="JBHRUG010000001">
    <property type="protein sequence ID" value="MFC3281986.1"/>
    <property type="molecule type" value="Genomic_DNA"/>
</dbReference>
<dbReference type="InterPro" id="IPR036388">
    <property type="entry name" value="WH-like_DNA-bd_sf"/>
</dbReference>
<gene>
    <name evidence="3" type="ORF">ACFOEV_00005</name>
</gene>
<evidence type="ECO:0000313" key="3">
    <source>
        <dbReference type="EMBL" id="MFC3281986.1"/>
    </source>
</evidence>
<proteinExistence type="predicted"/>
<dbReference type="Gene3D" id="1.10.10.10">
    <property type="entry name" value="Winged helix-like DNA-binding domain superfamily/Winged helix DNA-binding domain"/>
    <property type="match status" value="1"/>
</dbReference>
<accession>A0ABV7LIM0</accession>
<keyword evidence="1 3" id="KW-0378">Hydrolase</keyword>
<dbReference type="SUPFAM" id="SSF46894">
    <property type="entry name" value="C-terminal effector domain of the bipartite response regulators"/>
    <property type="match status" value="1"/>
</dbReference>
<dbReference type="InterPro" id="IPR022742">
    <property type="entry name" value="Hydrolase_4"/>
</dbReference>
<evidence type="ECO:0000259" key="2">
    <source>
        <dbReference type="PROSITE" id="PS50043"/>
    </source>
</evidence>
<evidence type="ECO:0000256" key="1">
    <source>
        <dbReference type="ARBA" id="ARBA00022801"/>
    </source>
</evidence>
<organism evidence="3 4">
    <name type="scientific">Litchfieldella rifensis</name>
    <dbReference type="NCBI Taxonomy" id="762643"/>
    <lineage>
        <taxon>Bacteria</taxon>
        <taxon>Pseudomonadati</taxon>
        <taxon>Pseudomonadota</taxon>
        <taxon>Gammaproteobacteria</taxon>
        <taxon>Oceanospirillales</taxon>
        <taxon>Halomonadaceae</taxon>
        <taxon>Litchfieldella</taxon>
    </lineage>
</organism>
<dbReference type="Gene3D" id="3.40.50.1820">
    <property type="entry name" value="alpha/beta hydrolase"/>
    <property type="match status" value="1"/>
</dbReference>
<dbReference type="Pfam" id="PF12146">
    <property type="entry name" value="Hydrolase_4"/>
    <property type="match status" value="1"/>
</dbReference>
<dbReference type="GO" id="GO:0016787">
    <property type="term" value="F:hydrolase activity"/>
    <property type="evidence" value="ECO:0007669"/>
    <property type="project" value="UniProtKB-KW"/>
</dbReference>
<evidence type="ECO:0000313" key="4">
    <source>
        <dbReference type="Proteomes" id="UP001595579"/>
    </source>
</evidence>
<dbReference type="PANTHER" id="PTHR43798">
    <property type="entry name" value="MONOACYLGLYCEROL LIPASE"/>
    <property type="match status" value="1"/>
</dbReference>
<dbReference type="SMART" id="SM00421">
    <property type="entry name" value="HTH_LUXR"/>
    <property type="match status" value="1"/>
</dbReference>
<dbReference type="InterPro" id="IPR016032">
    <property type="entry name" value="Sig_transdc_resp-reg_C-effctor"/>
</dbReference>
<dbReference type="PROSITE" id="PS00622">
    <property type="entry name" value="HTH_LUXR_1"/>
    <property type="match status" value="1"/>
</dbReference>
<protein>
    <submittedName>
        <fullName evidence="3">Alpha/beta fold hydrolase</fullName>
    </submittedName>
</protein>
<name>A0ABV7LIM0_9GAMM</name>
<dbReference type="InterPro" id="IPR000073">
    <property type="entry name" value="AB_hydrolase_1"/>
</dbReference>
<dbReference type="InterPro" id="IPR050266">
    <property type="entry name" value="AB_hydrolase_sf"/>
</dbReference>
<dbReference type="Proteomes" id="UP001595579">
    <property type="component" value="Unassembled WGS sequence"/>
</dbReference>